<dbReference type="Proteomes" id="UP000001962">
    <property type="component" value="Chromosome"/>
</dbReference>
<dbReference type="KEGG" id="aeh:Mlg_1734"/>
<keyword evidence="4" id="KW-1185">Reference proteome</keyword>
<dbReference type="PANTHER" id="PTHR33393:SF11">
    <property type="entry name" value="POLYGLUTAMINE SYNTHESIS ACCESSORY PROTEIN RV0574C-RELATED"/>
    <property type="match status" value="1"/>
</dbReference>
<evidence type="ECO:0000256" key="1">
    <source>
        <dbReference type="ARBA" id="ARBA00005662"/>
    </source>
</evidence>
<comment type="similarity">
    <text evidence="1">Belongs to the CapA family.</text>
</comment>
<organism evidence="3 4">
    <name type="scientific">Alkalilimnicola ehrlichii (strain ATCC BAA-1101 / DSM 17681 / MLHE-1)</name>
    <dbReference type="NCBI Taxonomy" id="187272"/>
    <lineage>
        <taxon>Bacteria</taxon>
        <taxon>Pseudomonadati</taxon>
        <taxon>Pseudomonadota</taxon>
        <taxon>Gammaproteobacteria</taxon>
        <taxon>Chromatiales</taxon>
        <taxon>Ectothiorhodospiraceae</taxon>
        <taxon>Alkalilimnicola</taxon>
    </lineage>
</organism>
<dbReference type="AlphaFoldDB" id="Q0A7V7"/>
<feature type="domain" description="Capsule synthesis protein CapA" evidence="2">
    <location>
        <begin position="13"/>
        <end position="293"/>
    </location>
</feature>
<reference evidence="4" key="1">
    <citation type="submission" date="2006-08" db="EMBL/GenBank/DDBJ databases">
        <title>Complete sequence of Alkalilimnicola ehrilichei MLHE-1.</title>
        <authorList>
            <person name="Copeland A."/>
            <person name="Lucas S."/>
            <person name="Lapidus A."/>
            <person name="Barry K."/>
            <person name="Detter J.C."/>
            <person name="Glavina del Rio T."/>
            <person name="Hammon N."/>
            <person name="Israni S."/>
            <person name="Dalin E."/>
            <person name="Tice H."/>
            <person name="Pitluck S."/>
            <person name="Sims D."/>
            <person name="Brettin T."/>
            <person name="Bruce D."/>
            <person name="Han C."/>
            <person name="Tapia R."/>
            <person name="Gilna P."/>
            <person name="Schmutz J."/>
            <person name="Larimer F."/>
            <person name="Land M."/>
            <person name="Hauser L."/>
            <person name="Kyrpides N."/>
            <person name="Mikhailova N."/>
            <person name="Oremland R.S."/>
            <person name="Hoeft S.E."/>
            <person name="Switzer-Blum J."/>
            <person name="Kulp T."/>
            <person name="King G."/>
            <person name="Tabita R."/>
            <person name="Witte B."/>
            <person name="Santini J.M."/>
            <person name="Basu P."/>
            <person name="Hollibaugh J.T."/>
            <person name="Xie G."/>
            <person name="Stolz J.F."/>
            <person name="Richardson P."/>
        </authorList>
    </citation>
    <scope>NUCLEOTIDE SEQUENCE [LARGE SCALE GENOMIC DNA]</scope>
    <source>
        <strain evidence="4">ATCC BAA-1101 / DSM 17681 / MLHE-1</strain>
    </source>
</reference>
<dbReference type="InterPro" id="IPR052169">
    <property type="entry name" value="CW_Biosynth-Accessory"/>
</dbReference>
<name>Q0A7V7_ALKEH</name>
<gene>
    <name evidence="3" type="ordered locus">Mlg_1734</name>
</gene>
<dbReference type="SMART" id="SM00854">
    <property type="entry name" value="PGA_cap"/>
    <property type="match status" value="1"/>
</dbReference>
<dbReference type="CDD" id="cd07381">
    <property type="entry name" value="MPP_CapA"/>
    <property type="match status" value="1"/>
</dbReference>
<dbReference type="SUPFAM" id="SSF56300">
    <property type="entry name" value="Metallo-dependent phosphatases"/>
    <property type="match status" value="1"/>
</dbReference>
<dbReference type="Pfam" id="PF09587">
    <property type="entry name" value="PGA_cap"/>
    <property type="match status" value="1"/>
</dbReference>
<dbReference type="OrthoDB" id="9810718at2"/>
<evidence type="ECO:0000313" key="3">
    <source>
        <dbReference type="EMBL" id="ABI57080.1"/>
    </source>
</evidence>
<dbReference type="InterPro" id="IPR019079">
    <property type="entry name" value="Capsule_synth_CapA"/>
</dbReference>
<proteinExistence type="inferred from homology"/>
<evidence type="ECO:0000313" key="4">
    <source>
        <dbReference type="Proteomes" id="UP000001962"/>
    </source>
</evidence>
<dbReference type="EMBL" id="CP000453">
    <property type="protein sequence ID" value="ABI57080.1"/>
    <property type="molecule type" value="Genomic_DNA"/>
</dbReference>
<dbReference type="eggNOG" id="COG2843">
    <property type="taxonomic scope" value="Bacteria"/>
</dbReference>
<dbReference type="Gene3D" id="3.60.21.10">
    <property type="match status" value="1"/>
</dbReference>
<dbReference type="HOGENOM" id="CLU_038823_3_0_6"/>
<accession>Q0A7V7</accession>
<protein>
    <submittedName>
        <fullName evidence="3">Putative capsule biosynthesis protein</fullName>
    </submittedName>
</protein>
<dbReference type="PANTHER" id="PTHR33393">
    <property type="entry name" value="POLYGLUTAMINE SYNTHESIS ACCESSORY PROTEIN RV0574C-RELATED"/>
    <property type="match status" value="1"/>
</dbReference>
<sequence>MGRWSRPVEHSATLFLAGDVMTGRGIDQVLPHSVDPRIYEPVMDSAEGYVALAERANGPIPRPVDYAYVWGDALAELRAWAPAPRLINLETAVTTCDDPEPKGIHYRMHPGNVPLLQAAGVDGCVLANNHVLDWGRAGLLETLEALDRAGIRYVGAGRDRREAAAPTVFGVPGGRLVLYALGMPSSGVPAAWAATEEQPGVNVLPRPSDEAVTLLAEAVRRERRPGDVVAVSLHWGSNWGYAIPRAHRVFAHALIDRAGVDLVWGHSSHHVRGIEVYKDRLILYGCGDFLNDYEGIGGHEAFRGDLVLMYLPALALADGRLRALTLVPLQIRNFRLHRAKRADAEWLAAVLDREGRALGTSVTVSADGRLALHWR</sequence>
<dbReference type="InterPro" id="IPR029052">
    <property type="entry name" value="Metallo-depent_PP-like"/>
</dbReference>
<evidence type="ECO:0000259" key="2">
    <source>
        <dbReference type="SMART" id="SM00854"/>
    </source>
</evidence>
<dbReference type="RefSeq" id="WP_011629474.1">
    <property type="nucleotide sequence ID" value="NC_008340.1"/>
</dbReference>